<evidence type="ECO:0000256" key="7">
    <source>
        <dbReference type="ARBA" id="ARBA00022840"/>
    </source>
</evidence>
<dbReference type="PANTHER" id="PTHR24421:SF10">
    <property type="entry name" value="NITRATE_NITRITE SENSOR PROTEIN NARQ"/>
    <property type="match status" value="1"/>
</dbReference>
<dbReference type="CDD" id="cd00130">
    <property type="entry name" value="PAS"/>
    <property type="match status" value="3"/>
</dbReference>
<feature type="domain" description="Histidine kinase" evidence="9">
    <location>
        <begin position="396"/>
        <end position="586"/>
    </location>
</feature>
<dbReference type="Gene3D" id="1.20.5.1930">
    <property type="match status" value="1"/>
</dbReference>
<dbReference type="Pfam" id="PF13426">
    <property type="entry name" value="PAS_9"/>
    <property type="match status" value="1"/>
</dbReference>
<keyword evidence="4" id="KW-0808">Transferase</keyword>
<keyword evidence="6" id="KW-0418">Kinase</keyword>
<dbReference type="SUPFAM" id="SSF55874">
    <property type="entry name" value="ATPase domain of HSP90 chaperone/DNA topoisomerase II/histidine kinase"/>
    <property type="match status" value="1"/>
</dbReference>
<dbReference type="Proteomes" id="UP001501725">
    <property type="component" value="Unassembled WGS sequence"/>
</dbReference>
<evidence type="ECO:0000256" key="4">
    <source>
        <dbReference type="ARBA" id="ARBA00022679"/>
    </source>
</evidence>
<dbReference type="SMART" id="SM00091">
    <property type="entry name" value="PAS"/>
    <property type="match status" value="3"/>
</dbReference>
<dbReference type="SMART" id="SM00086">
    <property type="entry name" value="PAC"/>
    <property type="match status" value="1"/>
</dbReference>
<keyword evidence="5" id="KW-0547">Nucleotide-binding</keyword>
<evidence type="ECO:0000256" key="3">
    <source>
        <dbReference type="ARBA" id="ARBA00022553"/>
    </source>
</evidence>
<feature type="domain" description="PAS" evidence="10">
    <location>
        <begin position="247"/>
        <end position="318"/>
    </location>
</feature>
<evidence type="ECO:0000259" key="10">
    <source>
        <dbReference type="PROSITE" id="PS50112"/>
    </source>
</evidence>
<dbReference type="CDD" id="cd16917">
    <property type="entry name" value="HATPase_UhpB-NarQ-NarX-like"/>
    <property type="match status" value="1"/>
</dbReference>
<dbReference type="InterPro" id="IPR000014">
    <property type="entry name" value="PAS"/>
</dbReference>
<comment type="caution">
    <text evidence="12">The sequence shown here is derived from an EMBL/GenBank/DDBJ whole genome shotgun (WGS) entry which is preliminary data.</text>
</comment>
<evidence type="ECO:0000256" key="2">
    <source>
        <dbReference type="ARBA" id="ARBA00012438"/>
    </source>
</evidence>
<dbReference type="NCBIfam" id="TIGR00229">
    <property type="entry name" value="sensory_box"/>
    <property type="match status" value="2"/>
</dbReference>
<evidence type="ECO:0000313" key="13">
    <source>
        <dbReference type="Proteomes" id="UP001501725"/>
    </source>
</evidence>
<evidence type="ECO:0000259" key="11">
    <source>
        <dbReference type="PROSITE" id="PS50113"/>
    </source>
</evidence>
<dbReference type="InterPro" id="IPR050482">
    <property type="entry name" value="Sensor_HK_TwoCompSys"/>
</dbReference>
<dbReference type="Pfam" id="PF07730">
    <property type="entry name" value="HisKA_3"/>
    <property type="match status" value="1"/>
</dbReference>
<dbReference type="PROSITE" id="PS50109">
    <property type="entry name" value="HIS_KIN"/>
    <property type="match status" value="1"/>
</dbReference>
<accession>A0ABP8G6N0</accession>
<gene>
    <name evidence="12" type="ORF">GCM10023184_02560</name>
</gene>
<organism evidence="12 13">
    <name type="scientific">Flaviaesturariibacter amylovorans</name>
    <dbReference type="NCBI Taxonomy" id="1084520"/>
    <lineage>
        <taxon>Bacteria</taxon>
        <taxon>Pseudomonadati</taxon>
        <taxon>Bacteroidota</taxon>
        <taxon>Chitinophagia</taxon>
        <taxon>Chitinophagales</taxon>
        <taxon>Chitinophagaceae</taxon>
        <taxon>Flaviaestuariibacter</taxon>
    </lineage>
</organism>
<protein>
    <recommendedName>
        <fullName evidence="2">histidine kinase</fullName>
        <ecNumber evidence="2">2.7.13.3</ecNumber>
    </recommendedName>
</protein>
<comment type="catalytic activity">
    <reaction evidence="1">
        <text>ATP + protein L-histidine = ADP + protein N-phospho-L-histidine.</text>
        <dbReference type="EC" id="2.7.13.3"/>
    </reaction>
</comment>
<dbReference type="Pfam" id="PF02518">
    <property type="entry name" value="HATPase_c"/>
    <property type="match status" value="1"/>
</dbReference>
<dbReference type="EMBL" id="BAABGY010000001">
    <property type="protein sequence ID" value="GAA4318383.1"/>
    <property type="molecule type" value="Genomic_DNA"/>
</dbReference>
<evidence type="ECO:0000256" key="8">
    <source>
        <dbReference type="ARBA" id="ARBA00023012"/>
    </source>
</evidence>
<dbReference type="Pfam" id="PF08448">
    <property type="entry name" value="PAS_4"/>
    <property type="match status" value="2"/>
</dbReference>
<keyword evidence="8" id="KW-0902">Two-component regulatory system</keyword>
<keyword evidence="3" id="KW-0597">Phosphoprotein</keyword>
<keyword evidence="13" id="KW-1185">Reference proteome</keyword>
<dbReference type="Gene3D" id="3.30.450.20">
    <property type="entry name" value="PAS domain"/>
    <property type="match status" value="3"/>
</dbReference>
<dbReference type="InterPro" id="IPR013656">
    <property type="entry name" value="PAS_4"/>
</dbReference>
<dbReference type="InterPro" id="IPR035965">
    <property type="entry name" value="PAS-like_dom_sf"/>
</dbReference>
<keyword evidence="7" id="KW-0067">ATP-binding</keyword>
<dbReference type="EC" id="2.7.13.3" evidence="2"/>
<dbReference type="InterPro" id="IPR003594">
    <property type="entry name" value="HATPase_dom"/>
</dbReference>
<evidence type="ECO:0000256" key="5">
    <source>
        <dbReference type="ARBA" id="ARBA00022741"/>
    </source>
</evidence>
<dbReference type="SMART" id="SM00387">
    <property type="entry name" value="HATPase_c"/>
    <property type="match status" value="1"/>
</dbReference>
<dbReference type="InterPro" id="IPR000700">
    <property type="entry name" value="PAS-assoc_C"/>
</dbReference>
<name>A0ABP8G6N0_9BACT</name>
<proteinExistence type="predicted"/>
<dbReference type="SUPFAM" id="SSF55785">
    <property type="entry name" value="PYP-like sensor domain (PAS domain)"/>
    <property type="match status" value="3"/>
</dbReference>
<evidence type="ECO:0000259" key="9">
    <source>
        <dbReference type="PROSITE" id="PS50109"/>
    </source>
</evidence>
<reference evidence="13" key="1">
    <citation type="journal article" date="2019" name="Int. J. Syst. Evol. Microbiol.">
        <title>The Global Catalogue of Microorganisms (GCM) 10K type strain sequencing project: providing services to taxonomists for standard genome sequencing and annotation.</title>
        <authorList>
            <consortium name="The Broad Institute Genomics Platform"/>
            <consortium name="The Broad Institute Genome Sequencing Center for Infectious Disease"/>
            <person name="Wu L."/>
            <person name="Ma J."/>
        </authorList>
    </citation>
    <scope>NUCLEOTIDE SEQUENCE [LARGE SCALE GENOMIC DNA]</scope>
    <source>
        <strain evidence="13">JCM 17919</strain>
    </source>
</reference>
<dbReference type="PANTHER" id="PTHR24421">
    <property type="entry name" value="NITRATE/NITRITE SENSOR PROTEIN NARX-RELATED"/>
    <property type="match status" value="1"/>
</dbReference>
<dbReference type="PROSITE" id="PS50112">
    <property type="entry name" value="PAS"/>
    <property type="match status" value="2"/>
</dbReference>
<dbReference type="InterPro" id="IPR036890">
    <property type="entry name" value="HATPase_C_sf"/>
</dbReference>
<dbReference type="Gene3D" id="3.30.565.10">
    <property type="entry name" value="Histidine kinase-like ATPase, C-terminal domain"/>
    <property type="match status" value="1"/>
</dbReference>
<dbReference type="InterPro" id="IPR001610">
    <property type="entry name" value="PAC"/>
</dbReference>
<dbReference type="PROSITE" id="PS50113">
    <property type="entry name" value="PAC"/>
    <property type="match status" value="1"/>
</dbReference>
<feature type="domain" description="PAC" evidence="11">
    <location>
        <begin position="319"/>
        <end position="373"/>
    </location>
</feature>
<evidence type="ECO:0000256" key="1">
    <source>
        <dbReference type="ARBA" id="ARBA00000085"/>
    </source>
</evidence>
<evidence type="ECO:0000313" key="12">
    <source>
        <dbReference type="EMBL" id="GAA4318383.1"/>
    </source>
</evidence>
<evidence type="ECO:0000256" key="6">
    <source>
        <dbReference type="ARBA" id="ARBA00022777"/>
    </source>
</evidence>
<sequence>MVALDTAPAPFLFTGNEFGDPICVLHKDGRLCFVNEAAATLFGGTAGSLQDQSFFDLLPEADRPAAHVAFTSLVSGQPQASFLSGVLKRGRLPVVYDWLLRRDTARGLLVGTARLLPHMMPAELLRAKQEAEGRIRHLFDLIESIADGFFAMDREWRVTYFNATAERLTGKPREEIIGCRFWDVYPMAIGSLAWERYHWVLEHNEPVSFEFFSPHFQRWFETNAYPSSDGLSIFFRDITARKQVEDERRLLSLVAEETVNAVIITDAGGRIVWVNKAFTGLTGYGLDEAAGQKPGDLLQGPETSPKTVEYIRRQVRQQQPFHCELLNYSRSGRAYWTELRGQPIFDTDGKLVQYFSIQTDISERVDLQQMIINQHIDIQKELNEAVLRTQERERTEVGKELHDNVNQVLTAAKLHVESIRYQPEQAAHYAGKGTVLIQQAIDEIRFLSKQLVTPPLQELGLRAGIEELLDQYRQVKHYEIELHWSICEDKLLKEVKLVLYRIIQEQVNNIVKYAQATRLHIALEYDGTHLSLGVSDNGVGFELKGHYHGIGLANIRSRAAAYDGRLSIESSPGKGCSLRILFPKETIALPEYR</sequence>
<feature type="domain" description="PAS" evidence="10">
    <location>
        <begin position="134"/>
        <end position="178"/>
    </location>
</feature>
<dbReference type="InterPro" id="IPR005467">
    <property type="entry name" value="His_kinase_dom"/>
</dbReference>
<dbReference type="InterPro" id="IPR011712">
    <property type="entry name" value="Sig_transdc_His_kin_sub3_dim/P"/>
</dbReference>